<dbReference type="GO" id="GO:0015074">
    <property type="term" value="P:DNA integration"/>
    <property type="evidence" value="ECO:0007669"/>
    <property type="project" value="UniProtKB-KW"/>
</dbReference>
<dbReference type="SUPFAM" id="SSF56349">
    <property type="entry name" value="DNA breaking-rejoining enzymes"/>
    <property type="match status" value="1"/>
</dbReference>
<dbReference type="InterPro" id="IPR013762">
    <property type="entry name" value="Integrase-like_cat_sf"/>
</dbReference>
<dbReference type="Proteomes" id="UP000199072">
    <property type="component" value="Unassembled WGS sequence"/>
</dbReference>
<dbReference type="PROSITE" id="PS51898">
    <property type="entry name" value="TYR_RECOMBINASE"/>
    <property type="match status" value="1"/>
</dbReference>
<evidence type="ECO:0000259" key="6">
    <source>
        <dbReference type="PROSITE" id="PS51898"/>
    </source>
</evidence>
<dbReference type="AlphaFoldDB" id="A0A1G7D149"/>
<name>A0A1G7D149_9SPHI</name>
<dbReference type="CDD" id="cd01185">
    <property type="entry name" value="INTN1_C_like"/>
    <property type="match status" value="1"/>
</dbReference>
<evidence type="ECO:0000256" key="1">
    <source>
        <dbReference type="ARBA" id="ARBA00008857"/>
    </source>
</evidence>
<reference evidence="8 9" key="1">
    <citation type="submission" date="2016-10" db="EMBL/GenBank/DDBJ databases">
        <authorList>
            <person name="de Groot N.N."/>
        </authorList>
    </citation>
    <scope>NUCLEOTIDE SEQUENCE [LARGE SCALE GENOMIC DNA]</scope>
    <source>
        <strain evidence="8 9">47C3B</strain>
    </source>
</reference>
<organism evidence="8 9">
    <name type="scientific">Mucilaginibacter pineti</name>
    <dbReference type="NCBI Taxonomy" id="1391627"/>
    <lineage>
        <taxon>Bacteria</taxon>
        <taxon>Pseudomonadati</taxon>
        <taxon>Bacteroidota</taxon>
        <taxon>Sphingobacteriia</taxon>
        <taxon>Sphingobacteriales</taxon>
        <taxon>Sphingobacteriaceae</taxon>
        <taxon>Mucilaginibacter</taxon>
    </lineage>
</organism>
<feature type="domain" description="Tyr recombinase" evidence="6">
    <location>
        <begin position="184"/>
        <end position="354"/>
    </location>
</feature>
<dbReference type="InterPro" id="IPR035386">
    <property type="entry name" value="Arm-DNA-bind_5"/>
</dbReference>
<dbReference type="EMBL" id="FNAI01000006">
    <property type="protein sequence ID" value="SDE44646.1"/>
    <property type="molecule type" value="Genomic_DNA"/>
</dbReference>
<accession>A0A1G7D149</accession>
<keyword evidence="9" id="KW-1185">Reference proteome</keyword>
<dbReference type="RefSeq" id="WP_091150074.1">
    <property type="nucleotide sequence ID" value="NZ_FNAI01000006.1"/>
</dbReference>
<evidence type="ECO:0000313" key="8">
    <source>
        <dbReference type="EMBL" id="SDE44646.1"/>
    </source>
</evidence>
<dbReference type="InterPro" id="IPR011010">
    <property type="entry name" value="DNA_brk_join_enz"/>
</dbReference>
<proteinExistence type="inferred from homology"/>
<dbReference type="Pfam" id="PF00589">
    <property type="entry name" value="Phage_integrase"/>
    <property type="match status" value="1"/>
</dbReference>
<sequence>MVTVRYKKLSSGKFSAYLDIYSNAVEGKGKRNYEFLKIYVGKDYSVPGTRITESDKDNLKIINALRNKRENELNFSDHGYKQPIKVNYNLLDYFDQCLAKKFNYKLECLIIHLKRYFPKSDVLVQDVDEDLLDNFQSYLLNQVSRNTTNAYLSVFRQHFNKLVVKGVITASPFSTFKIIEEGDTERTTLTIEEVRTLANFIPKRGNSQIRQAFLFSCFTGLRFSDVKKLVFSEIENDRITFRPAKTTKKIVMVPLTDDAKSILENLSKHPINKKVFWDLPSSQVVNVYLKFWALEAGLKKNLHFHAARHTFATIGLTFGMDIYTVKEILGHSKIEMTQIYAKIVDQKKKFEMLKFPPLIQTDNIINYILSIGYQKKQHPNFPDSFKFVKAISDVLIAVVELFNDGSLQLIGLPIDVEDNEVTYWNESKSVFDTDVINPTLDEFKIIENTFTKNR</sequence>
<keyword evidence="3 5" id="KW-0238">DNA-binding</keyword>
<dbReference type="Gene3D" id="1.10.150.130">
    <property type="match status" value="1"/>
</dbReference>
<evidence type="ECO:0000256" key="4">
    <source>
        <dbReference type="ARBA" id="ARBA00023172"/>
    </source>
</evidence>
<evidence type="ECO:0000313" key="9">
    <source>
        <dbReference type="Proteomes" id="UP000199072"/>
    </source>
</evidence>
<dbReference type="STRING" id="1391627.SAMN05216464_106166"/>
<dbReference type="PANTHER" id="PTHR30349:SF64">
    <property type="entry name" value="PROPHAGE INTEGRASE INTD-RELATED"/>
    <property type="match status" value="1"/>
</dbReference>
<dbReference type="GO" id="GO:0003677">
    <property type="term" value="F:DNA binding"/>
    <property type="evidence" value="ECO:0007669"/>
    <property type="project" value="UniProtKB-UniRule"/>
</dbReference>
<evidence type="ECO:0000256" key="2">
    <source>
        <dbReference type="ARBA" id="ARBA00022908"/>
    </source>
</evidence>
<evidence type="ECO:0000256" key="3">
    <source>
        <dbReference type="ARBA" id="ARBA00023125"/>
    </source>
</evidence>
<protein>
    <submittedName>
        <fullName evidence="8">Site-specific recombinase XerD</fullName>
    </submittedName>
</protein>
<feature type="domain" description="Core-binding (CB)" evidence="7">
    <location>
        <begin position="88"/>
        <end position="163"/>
    </location>
</feature>
<keyword evidence="4" id="KW-0233">DNA recombination</keyword>
<comment type="similarity">
    <text evidence="1">Belongs to the 'phage' integrase family.</text>
</comment>
<dbReference type="Pfam" id="PF17293">
    <property type="entry name" value="Arm-DNA-bind_5"/>
    <property type="match status" value="1"/>
</dbReference>
<dbReference type="InterPro" id="IPR002104">
    <property type="entry name" value="Integrase_catalytic"/>
</dbReference>
<dbReference type="Pfam" id="PF13102">
    <property type="entry name" value="Phage_int_SAM_5"/>
    <property type="match status" value="1"/>
</dbReference>
<keyword evidence="2" id="KW-0229">DNA integration</keyword>
<dbReference type="PROSITE" id="PS51900">
    <property type="entry name" value="CB"/>
    <property type="match status" value="1"/>
</dbReference>
<evidence type="ECO:0000259" key="7">
    <source>
        <dbReference type="PROSITE" id="PS51900"/>
    </source>
</evidence>
<dbReference type="InterPro" id="IPR044068">
    <property type="entry name" value="CB"/>
</dbReference>
<gene>
    <name evidence="8" type="ORF">SAMN05216464_106166</name>
</gene>
<dbReference type="GO" id="GO:0006310">
    <property type="term" value="P:DNA recombination"/>
    <property type="evidence" value="ECO:0007669"/>
    <property type="project" value="UniProtKB-KW"/>
</dbReference>
<dbReference type="InterPro" id="IPR050090">
    <property type="entry name" value="Tyrosine_recombinase_XerCD"/>
</dbReference>
<dbReference type="OrthoDB" id="892893at2"/>
<dbReference type="InterPro" id="IPR025269">
    <property type="entry name" value="SAM-like_dom"/>
</dbReference>
<dbReference type="PANTHER" id="PTHR30349">
    <property type="entry name" value="PHAGE INTEGRASE-RELATED"/>
    <property type="match status" value="1"/>
</dbReference>
<evidence type="ECO:0000256" key="5">
    <source>
        <dbReference type="PROSITE-ProRule" id="PRU01248"/>
    </source>
</evidence>
<dbReference type="Gene3D" id="1.10.443.10">
    <property type="entry name" value="Intergrase catalytic core"/>
    <property type="match status" value="1"/>
</dbReference>
<dbReference type="InterPro" id="IPR010998">
    <property type="entry name" value="Integrase_recombinase_N"/>
</dbReference>